<dbReference type="AlphaFoldDB" id="A0A8H6Y214"/>
<dbReference type="Proteomes" id="UP000620124">
    <property type="component" value="Unassembled WGS sequence"/>
</dbReference>
<feature type="transmembrane region" description="Helical" evidence="1">
    <location>
        <begin position="35"/>
        <end position="53"/>
    </location>
</feature>
<reference evidence="2" key="1">
    <citation type="submission" date="2020-05" db="EMBL/GenBank/DDBJ databases">
        <title>Mycena genomes resolve the evolution of fungal bioluminescence.</title>
        <authorList>
            <person name="Tsai I.J."/>
        </authorList>
    </citation>
    <scope>NUCLEOTIDE SEQUENCE</scope>
    <source>
        <strain evidence="2">CCC161011</strain>
    </source>
</reference>
<keyword evidence="3" id="KW-1185">Reference proteome</keyword>
<gene>
    <name evidence="2" type="ORF">MVEN_01144400</name>
</gene>
<evidence type="ECO:0000313" key="3">
    <source>
        <dbReference type="Proteomes" id="UP000620124"/>
    </source>
</evidence>
<evidence type="ECO:0000256" key="1">
    <source>
        <dbReference type="SAM" id="Phobius"/>
    </source>
</evidence>
<keyword evidence="1" id="KW-0472">Membrane</keyword>
<evidence type="ECO:0000313" key="2">
    <source>
        <dbReference type="EMBL" id="KAF7351833.1"/>
    </source>
</evidence>
<dbReference type="EMBL" id="JACAZI010000009">
    <property type="protein sequence ID" value="KAF7351833.1"/>
    <property type="molecule type" value="Genomic_DNA"/>
</dbReference>
<keyword evidence="1" id="KW-1133">Transmembrane helix</keyword>
<comment type="caution">
    <text evidence="2">The sequence shown here is derived from an EMBL/GenBank/DDBJ whole genome shotgun (WGS) entry which is preliminary data.</text>
</comment>
<name>A0A8H6Y214_9AGAR</name>
<proteinExistence type="predicted"/>
<accession>A0A8H6Y214</accession>
<dbReference type="OrthoDB" id="541052at2759"/>
<sequence length="203" mass="23902">MGRWAVIKRGPGCIKLRWRCTRTYLSHCRPRRPRFYLALAGAICIIIIFGTFISQQFSPSRKRINVIFALQSRNLKEARSRYILKNNRRPPPSFDKWFSWARSNKCLIDDYDQIHRDFEPFYQMAETNSTHFRNMIQIGVDLISGNSRPGGLANITIKGGEVSVQNDRTYFDNEWRDRLRKFAHILPDMEVLMNGKRRATRCV</sequence>
<protein>
    <submittedName>
        <fullName evidence="2">CAP10 domain-containing protein</fullName>
    </submittedName>
</protein>
<organism evidence="2 3">
    <name type="scientific">Mycena venus</name>
    <dbReference type="NCBI Taxonomy" id="2733690"/>
    <lineage>
        <taxon>Eukaryota</taxon>
        <taxon>Fungi</taxon>
        <taxon>Dikarya</taxon>
        <taxon>Basidiomycota</taxon>
        <taxon>Agaricomycotina</taxon>
        <taxon>Agaricomycetes</taxon>
        <taxon>Agaricomycetidae</taxon>
        <taxon>Agaricales</taxon>
        <taxon>Marasmiineae</taxon>
        <taxon>Mycenaceae</taxon>
        <taxon>Mycena</taxon>
    </lineage>
</organism>
<keyword evidence="1" id="KW-0812">Transmembrane</keyword>